<evidence type="ECO:0000313" key="4">
    <source>
        <dbReference type="Proteomes" id="UP000567293"/>
    </source>
</evidence>
<feature type="domain" description="Transposase IS66 central" evidence="2">
    <location>
        <begin position="189"/>
        <end position="266"/>
    </location>
</feature>
<dbReference type="Pfam" id="PF03050">
    <property type="entry name" value="DDE_Tnp_IS66"/>
    <property type="match status" value="1"/>
</dbReference>
<proteinExistence type="predicted"/>
<gene>
    <name evidence="3" type="ORF">HRJ53_20410</name>
</gene>
<dbReference type="InterPro" id="IPR004291">
    <property type="entry name" value="Transposase_IS66_central"/>
</dbReference>
<comment type="caution">
    <text evidence="3">The sequence shown here is derived from an EMBL/GenBank/DDBJ whole genome shotgun (WGS) entry which is preliminary data.</text>
</comment>
<dbReference type="PANTHER" id="PTHR33678">
    <property type="entry name" value="BLL1576 PROTEIN"/>
    <property type="match status" value="1"/>
</dbReference>
<name>A0A7V8NTQ9_9BACT</name>
<protein>
    <submittedName>
        <fullName evidence="3">Transposase</fullName>
    </submittedName>
</protein>
<reference evidence="3" key="1">
    <citation type="submission" date="2020-06" db="EMBL/GenBank/DDBJ databases">
        <title>Legume-microbial interactions unlock mineral nutrients during tropical forest succession.</title>
        <authorList>
            <person name="Epihov D.Z."/>
        </authorList>
    </citation>
    <scope>NUCLEOTIDE SEQUENCE [LARGE SCALE GENOMIC DNA]</scope>
    <source>
        <strain evidence="3">Pan2503</strain>
    </source>
</reference>
<organism evidence="3 4">
    <name type="scientific">Candidatus Acidiferrum panamense</name>
    <dbReference type="NCBI Taxonomy" id="2741543"/>
    <lineage>
        <taxon>Bacteria</taxon>
        <taxon>Pseudomonadati</taxon>
        <taxon>Acidobacteriota</taxon>
        <taxon>Terriglobia</taxon>
        <taxon>Candidatus Acidiferrales</taxon>
        <taxon>Candidatus Acidiferrum</taxon>
    </lineage>
</organism>
<dbReference type="PANTHER" id="PTHR33678:SF1">
    <property type="entry name" value="BLL1576 PROTEIN"/>
    <property type="match status" value="1"/>
</dbReference>
<feature type="region of interest" description="Disordered" evidence="1">
    <location>
        <begin position="83"/>
        <end position="107"/>
    </location>
</feature>
<keyword evidence="4" id="KW-1185">Reference proteome</keyword>
<evidence type="ECO:0000313" key="3">
    <source>
        <dbReference type="EMBL" id="MBA0087354.1"/>
    </source>
</evidence>
<accession>A0A7V8NTQ9</accession>
<evidence type="ECO:0000259" key="2">
    <source>
        <dbReference type="Pfam" id="PF03050"/>
    </source>
</evidence>
<dbReference type="Proteomes" id="UP000567293">
    <property type="component" value="Unassembled WGS sequence"/>
</dbReference>
<evidence type="ECO:0000256" key="1">
    <source>
        <dbReference type="SAM" id="MobiDB-lite"/>
    </source>
</evidence>
<dbReference type="InterPro" id="IPR052344">
    <property type="entry name" value="Transposase-related"/>
</dbReference>
<dbReference type="AlphaFoldDB" id="A0A7V8NTQ9"/>
<sequence>MKPASPHLDVSIEELQALLERARQEPLQPDGYEKLKAAVHTLGHIAELLENREATLDTLRRMLCQSSSEKTDEVLKRAGIEVSEKHHEPNSWRATETRAPGHGRNGAAAYRGAHKVQVRDASLAAGDRCPDCERGKVYAQAAPHRVLRLKGQAPIDGTVYELERLRCNLCGKVFTAAAPEEIGDQKYDATAASMIALLRYGSGFPWNRLERLQQSLGIPLPAATQCQIMAETAVPLGPAHEELIRQAAQGGLFHNDDTSMRVLALNKAQA</sequence>
<dbReference type="EMBL" id="JACDQQ010001964">
    <property type="protein sequence ID" value="MBA0087354.1"/>
    <property type="molecule type" value="Genomic_DNA"/>
</dbReference>
<feature type="non-terminal residue" evidence="3">
    <location>
        <position position="270"/>
    </location>
</feature>